<dbReference type="Pfam" id="PF07801">
    <property type="entry name" value="DUF1647"/>
    <property type="match status" value="1"/>
</dbReference>
<dbReference type="PANTHER" id="PTHR31389">
    <property type="entry name" value="LD39211P"/>
    <property type="match status" value="1"/>
</dbReference>
<dbReference type="PANTHER" id="PTHR31389:SF4">
    <property type="entry name" value="LD39211P"/>
    <property type="match status" value="1"/>
</dbReference>
<gene>
    <name evidence="2" type="ORF">HAZT_HAZT008900</name>
</gene>
<dbReference type="InterPro" id="IPR012444">
    <property type="entry name" value="DUF1647"/>
</dbReference>
<protein>
    <submittedName>
        <fullName evidence="2">Uncharacterized protein</fullName>
    </submittedName>
</protein>
<organism evidence="2">
    <name type="scientific">Hyalella azteca</name>
    <name type="common">Amphipod</name>
    <dbReference type="NCBI Taxonomy" id="294128"/>
    <lineage>
        <taxon>Eukaryota</taxon>
        <taxon>Metazoa</taxon>
        <taxon>Ecdysozoa</taxon>
        <taxon>Arthropoda</taxon>
        <taxon>Crustacea</taxon>
        <taxon>Multicrustacea</taxon>
        <taxon>Malacostraca</taxon>
        <taxon>Eumalacostraca</taxon>
        <taxon>Peracarida</taxon>
        <taxon>Amphipoda</taxon>
        <taxon>Senticaudata</taxon>
        <taxon>Talitrida</taxon>
        <taxon>Talitroidea</taxon>
        <taxon>Hyalellidae</taxon>
        <taxon>Hyalella</taxon>
    </lineage>
</organism>
<evidence type="ECO:0000256" key="1">
    <source>
        <dbReference type="SAM" id="MobiDB-lite"/>
    </source>
</evidence>
<reference evidence="2" key="3">
    <citation type="submission" date="2019-06" db="EMBL/GenBank/DDBJ databases">
        <authorList>
            <person name="Poynton C."/>
            <person name="Hasenbein S."/>
            <person name="Benoit J.B."/>
            <person name="Sepulveda M.S."/>
            <person name="Poelchau M.F."/>
            <person name="Murali S.C."/>
            <person name="Chen S."/>
            <person name="Glastad K.M."/>
            <person name="Werren J.H."/>
            <person name="Vineis J.H."/>
            <person name="Bowen J.L."/>
            <person name="Friedrich M."/>
            <person name="Jones J."/>
            <person name="Robertson H.M."/>
            <person name="Feyereisen R."/>
            <person name="Mechler-Hickson A."/>
            <person name="Mathers N."/>
            <person name="Lee C.E."/>
            <person name="Colbourne J.K."/>
            <person name="Biales A."/>
            <person name="Johnston J.S."/>
            <person name="Wellborn G.A."/>
            <person name="Rosendale A.J."/>
            <person name="Cridge A.G."/>
            <person name="Munoz-Torres M.C."/>
            <person name="Bain P.A."/>
            <person name="Manny A.R."/>
            <person name="Major K.M."/>
            <person name="Lambert F.N."/>
            <person name="Vulpe C.D."/>
            <person name="Tuck P."/>
            <person name="Blalock B.J."/>
            <person name="Lin Y.-Y."/>
            <person name="Smith M.E."/>
            <person name="Ochoa-Acuna H."/>
            <person name="Chen M.-J.M."/>
            <person name="Childers C.P."/>
            <person name="Qu J."/>
            <person name="Dugan S."/>
            <person name="Lee S.L."/>
            <person name="Chao H."/>
            <person name="Dinh H."/>
            <person name="Han Y."/>
            <person name="Doddapaneni H."/>
            <person name="Worley K.C."/>
            <person name="Muzny D.M."/>
            <person name="Gibbs R.A."/>
            <person name="Richards S."/>
        </authorList>
    </citation>
    <scope>NUCLEOTIDE SEQUENCE</scope>
    <source>
        <strain evidence="2">HAZT.00-mixed</strain>
        <tissue evidence="2">Whole organism</tissue>
    </source>
</reference>
<sequence length="466" mass="51200">MRMRVIRSLVFASVSVMSFFVILSMLTNTTPASPTALHSLVTHTHNHLNHLQNNIKEEFESLVSGPDPEVLQQLGFVDKPVLYPHTNWTNLTTPVIVTAVSSSEIEAVENVVGVAAQVCPEANILIYTLDLSTKETALVELLCNDTCSVVAFDFSIYPSHVKNWRLQAYRPIIIQELLVRAGAVLWLDPTIRLVVTSSPDTEPRSRVNMSASFASGAASGQQRGTLLESLHINELSYASPKHSYASLRSTRLDEVSEDDCLLGAWRHEALLQRGVLAWQFSDPLMGRLPTAALTHPSMFSAMHTRKELYDFHQMSDAGAVLLYNTESVHRHLMKPWLMCSLSSHCVQPIGAQDTGCRFDKKPLFRYSGCHLYDASAFNVALGLMLGPHNHPHQPTSAVIFTRVPPTPAPGSDMGDISPSPQYTEPPVSNIRHLHRGTPRRWPLSSSPPLRNHSAAGSAVVVAGAGS</sequence>
<accession>A0A6A0H3G4</accession>
<reference evidence="2" key="2">
    <citation type="journal article" date="2018" name="Environ. Sci. Technol.">
        <title>The Toxicogenome of Hyalella azteca: A Model for Sediment Ecotoxicology and Evolutionary Toxicology.</title>
        <authorList>
            <person name="Poynton H.C."/>
            <person name="Hasenbein S."/>
            <person name="Benoit J.B."/>
            <person name="Sepulveda M.S."/>
            <person name="Poelchau M.F."/>
            <person name="Hughes D.S.T."/>
            <person name="Murali S.C."/>
            <person name="Chen S."/>
            <person name="Glastad K.M."/>
            <person name="Goodisman M.A.D."/>
            <person name="Werren J.H."/>
            <person name="Vineis J.H."/>
            <person name="Bowen J.L."/>
            <person name="Friedrich M."/>
            <person name="Jones J."/>
            <person name="Robertson H.M."/>
            <person name="Feyereisen R."/>
            <person name="Mechler-Hickson A."/>
            <person name="Mathers N."/>
            <person name="Lee C.E."/>
            <person name="Colbourne J.K."/>
            <person name="Biales A."/>
            <person name="Johnston J.S."/>
            <person name="Wellborn G.A."/>
            <person name="Rosendale A.J."/>
            <person name="Cridge A.G."/>
            <person name="Munoz-Torres M.C."/>
            <person name="Bain P.A."/>
            <person name="Manny A.R."/>
            <person name="Major K.M."/>
            <person name="Lambert F.N."/>
            <person name="Vulpe C.D."/>
            <person name="Tuck P."/>
            <person name="Blalock B.J."/>
            <person name="Lin Y.Y."/>
            <person name="Smith M.E."/>
            <person name="Ochoa-Acuna H."/>
            <person name="Chen M.M."/>
            <person name="Childers C.P."/>
            <person name="Qu J."/>
            <person name="Dugan S."/>
            <person name="Lee S.L."/>
            <person name="Chao H."/>
            <person name="Dinh H."/>
            <person name="Han Y."/>
            <person name="Doddapaneni H."/>
            <person name="Worley K.C."/>
            <person name="Muzny D.M."/>
            <person name="Gibbs R.A."/>
            <person name="Richards S."/>
        </authorList>
    </citation>
    <scope>NUCLEOTIDE SEQUENCE</scope>
    <source>
        <strain evidence="2">HAZT.00-mixed</strain>
        <tissue evidence="2">Whole organism</tissue>
    </source>
</reference>
<evidence type="ECO:0000313" key="2">
    <source>
        <dbReference type="EMBL" id="KAA0196048.1"/>
    </source>
</evidence>
<dbReference type="OrthoDB" id="6414280at2759"/>
<comment type="caution">
    <text evidence="2">The sequence shown here is derived from an EMBL/GenBank/DDBJ whole genome shotgun (WGS) entry which is preliminary data.</text>
</comment>
<name>A0A6A0H3G4_HYAAZ</name>
<feature type="region of interest" description="Disordered" evidence="1">
    <location>
        <begin position="430"/>
        <end position="466"/>
    </location>
</feature>
<dbReference type="EMBL" id="JQDR03009175">
    <property type="protein sequence ID" value="KAA0196048.1"/>
    <property type="molecule type" value="Genomic_DNA"/>
</dbReference>
<dbReference type="Proteomes" id="UP000711488">
    <property type="component" value="Unassembled WGS sequence"/>
</dbReference>
<dbReference type="AlphaFoldDB" id="A0A6A0H3G4"/>
<proteinExistence type="predicted"/>
<reference evidence="2" key="1">
    <citation type="submission" date="2014-08" db="EMBL/GenBank/DDBJ databases">
        <authorList>
            <person name="Murali S."/>
            <person name="Richards S."/>
            <person name="Bandaranaike D."/>
            <person name="Bellair M."/>
            <person name="Blankenburg K."/>
            <person name="Chao H."/>
            <person name="Dinh H."/>
            <person name="Doddapaneni H."/>
            <person name="Dugan-Rocha S."/>
            <person name="Elkadiri S."/>
            <person name="Gnanaolivu R."/>
            <person name="Hughes D."/>
            <person name="Lee S."/>
            <person name="Li M."/>
            <person name="Ming W."/>
            <person name="Munidasa M."/>
            <person name="Muniz J."/>
            <person name="Nguyen L."/>
            <person name="Osuji N."/>
            <person name="Pu L.-L."/>
            <person name="Puazo M."/>
            <person name="Skinner E."/>
            <person name="Qu C."/>
            <person name="Quiroz J."/>
            <person name="Raj R."/>
            <person name="Weissenberger G."/>
            <person name="Xin Y."/>
            <person name="Zou X."/>
            <person name="Han Y."/>
            <person name="Worley K."/>
            <person name="Muzny D."/>
            <person name="Gibbs R."/>
        </authorList>
    </citation>
    <scope>NUCLEOTIDE SEQUENCE</scope>
    <source>
        <strain evidence="2">HAZT.00-mixed</strain>
        <tissue evidence="2">Whole organism</tissue>
    </source>
</reference>
<feature type="compositionally biased region" description="Low complexity" evidence="1">
    <location>
        <begin position="439"/>
        <end position="466"/>
    </location>
</feature>